<organism evidence="1 2">
    <name type="scientific">Actinocatenispora thailandica</name>
    <dbReference type="NCBI Taxonomy" id="227318"/>
    <lineage>
        <taxon>Bacteria</taxon>
        <taxon>Bacillati</taxon>
        <taxon>Actinomycetota</taxon>
        <taxon>Actinomycetes</taxon>
        <taxon>Micromonosporales</taxon>
        <taxon>Micromonosporaceae</taxon>
        <taxon>Actinocatenispora</taxon>
    </lineage>
</organism>
<accession>A0A7R7I172</accession>
<evidence type="ECO:0000313" key="1">
    <source>
        <dbReference type="EMBL" id="BCJ38768.1"/>
    </source>
</evidence>
<dbReference type="Proteomes" id="UP000611640">
    <property type="component" value="Chromosome"/>
</dbReference>
<protein>
    <submittedName>
        <fullName evidence="1">Uncharacterized protein</fullName>
    </submittedName>
</protein>
<gene>
    <name evidence="1" type="ORF">Athai_62710</name>
</gene>
<name>A0A7R7I172_9ACTN</name>
<proteinExistence type="predicted"/>
<evidence type="ECO:0000313" key="2">
    <source>
        <dbReference type="Proteomes" id="UP000611640"/>
    </source>
</evidence>
<reference evidence="1 2" key="1">
    <citation type="submission" date="2020-08" db="EMBL/GenBank/DDBJ databases">
        <title>Whole genome shotgun sequence of Actinocatenispora thailandica NBRC 105041.</title>
        <authorList>
            <person name="Komaki H."/>
            <person name="Tamura T."/>
        </authorList>
    </citation>
    <scope>NUCLEOTIDE SEQUENCE [LARGE SCALE GENOMIC DNA]</scope>
    <source>
        <strain evidence="1 2">NBRC 105041</strain>
    </source>
</reference>
<dbReference type="AlphaFoldDB" id="A0A7R7I172"/>
<dbReference type="EMBL" id="AP023355">
    <property type="protein sequence ID" value="BCJ38768.1"/>
    <property type="molecule type" value="Genomic_DNA"/>
</dbReference>
<sequence length="114" mass="12826">MTFDGCPQASNWTWRSCDARDDDGRTVPVPCGSRPVSVRKRGPVAAVPGGWPQKGLGAVPCLQARTAPRPIEDWRPPMERYHRTVRALGRLAARVRAWRDEIAARPIDPDGWWR</sequence>
<dbReference type="KEGG" id="atl:Athai_62710"/>
<keyword evidence="2" id="KW-1185">Reference proteome</keyword>